<evidence type="ECO:0000313" key="1">
    <source>
        <dbReference type="EMBL" id="KAG2240870.1"/>
    </source>
</evidence>
<gene>
    <name evidence="1" type="ORF">Bca52824_097027</name>
</gene>
<name>A0A8X7TG67_BRACI</name>
<dbReference type="Gene3D" id="3.20.20.80">
    <property type="entry name" value="Glycosidases"/>
    <property type="match status" value="1"/>
</dbReference>
<dbReference type="Gene3D" id="2.60.40.10">
    <property type="entry name" value="Immunoglobulins"/>
    <property type="match status" value="1"/>
</dbReference>
<protein>
    <submittedName>
        <fullName evidence="1">Uncharacterized protein</fullName>
    </submittedName>
</protein>
<reference evidence="1 2" key="1">
    <citation type="submission" date="2020-02" db="EMBL/GenBank/DDBJ databases">
        <authorList>
            <person name="Ma Q."/>
            <person name="Huang Y."/>
            <person name="Song X."/>
            <person name="Pei D."/>
        </authorList>
    </citation>
    <scope>NUCLEOTIDE SEQUENCE [LARGE SCALE GENOMIC DNA]</scope>
    <source>
        <strain evidence="1">Sxm20200214</strain>
        <tissue evidence="1">Leaf</tissue>
    </source>
</reference>
<dbReference type="InterPro" id="IPR013783">
    <property type="entry name" value="Ig-like_fold"/>
</dbReference>
<organism evidence="1 2">
    <name type="scientific">Brassica carinata</name>
    <name type="common">Ethiopian mustard</name>
    <name type="synonym">Abyssinian cabbage</name>
    <dbReference type="NCBI Taxonomy" id="52824"/>
    <lineage>
        <taxon>Eukaryota</taxon>
        <taxon>Viridiplantae</taxon>
        <taxon>Streptophyta</taxon>
        <taxon>Embryophyta</taxon>
        <taxon>Tracheophyta</taxon>
        <taxon>Spermatophyta</taxon>
        <taxon>Magnoliopsida</taxon>
        <taxon>eudicotyledons</taxon>
        <taxon>Gunneridae</taxon>
        <taxon>Pentapetalae</taxon>
        <taxon>rosids</taxon>
        <taxon>malvids</taxon>
        <taxon>Brassicales</taxon>
        <taxon>Brassicaceae</taxon>
        <taxon>Brassiceae</taxon>
        <taxon>Brassica</taxon>
    </lineage>
</organism>
<dbReference type="InterPro" id="IPR017853">
    <property type="entry name" value="GH"/>
</dbReference>
<proteinExistence type="predicted"/>
<dbReference type="EMBL" id="JAAMPC010001396">
    <property type="protein sequence ID" value="KAG2240870.1"/>
    <property type="molecule type" value="Genomic_DNA"/>
</dbReference>
<sequence length="148" mass="16607">MQRAWCYACDVWHASVEKTWEFVRYGYCCHSEEEVEAEDIVLDPYARVIEKSISQKFLGSLSKSPSFDWGRDASPNIPLEKLNVYRLNVKGFTQHKSSKLPTNIAGTFTGVAERVNHLKTLGANAVLFEPIFSFSEQQGVGFGEPAIG</sequence>
<dbReference type="Proteomes" id="UP000886595">
    <property type="component" value="Unassembled WGS sequence"/>
</dbReference>
<keyword evidence="2" id="KW-1185">Reference proteome</keyword>
<dbReference type="PANTHER" id="PTHR43002">
    <property type="entry name" value="GLYCOGEN DEBRANCHING ENZYME"/>
    <property type="match status" value="1"/>
</dbReference>
<dbReference type="OrthoDB" id="1740265at2759"/>
<comment type="caution">
    <text evidence="1">The sequence shown here is derived from an EMBL/GenBank/DDBJ whole genome shotgun (WGS) entry which is preliminary data.</text>
</comment>
<dbReference type="SUPFAM" id="SSF51445">
    <property type="entry name" value="(Trans)glycosidases"/>
    <property type="match status" value="1"/>
</dbReference>
<accession>A0A8X7TG67</accession>
<evidence type="ECO:0000313" key="2">
    <source>
        <dbReference type="Proteomes" id="UP000886595"/>
    </source>
</evidence>
<dbReference type="AlphaFoldDB" id="A0A8X7TG67"/>